<dbReference type="GO" id="GO:0016787">
    <property type="term" value="F:hydrolase activity"/>
    <property type="evidence" value="ECO:0007669"/>
    <property type="project" value="UniProtKB-KW"/>
</dbReference>
<accession>A0AA45KI18</accession>
<gene>
    <name evidence="3" type="ORF">JW886_05660</name>
</gene>
<dbReference type="InterPro" id="IPR000086">
    <property type="entry name" value="NUDIX_hydrolase_dom"/>
</dbReference>
<evidence type="ECO:0000313" key="4">
    <source>
        <dbReference type="Proteomes" id="UP000663608"/>
    </source>
</evidence>
<reference evidence="3 4" key="1">
    <citation type="submission" date="2021-02" db="EMBL/GenBank/DDBJ databases">
        <title>Complete genome sequence of Lactococcus lactis strain K_LL004.</title>
        <authorList>
            <person name="Kim H.B."/>
        </authorList>
    </citation>
    <scope>NUCLEOTIDE SEQUENCE [LARGE SCALE GENOMIC DNA]</scope>
    <source>
        <strain evidence="3 4">K_LL004</strain>
    </source>
</reference>
<protein>
    <submittedName>
        <fullName evidence="3">NUDIX domain-containing protein</fullName>
    </submittedName>
</protein>
<evidence type="ECO:0000256" key="1">
    <source>
        <dbReference type="ARBA" id="ARBA00022801"/>
    </source>
</evidence>
<dbReference type="KEGG" id="lti:JW886_05660"/>
<dbReference type="EMBL" id="CP070872">
    <property type="protein sequence ID" value="QSE77644.1"/>
    <property type="molecule type" value="Genomic_DNA"/>
</dbReference>
<evidence type="ECO:0000313" key="3">
    <source>
        <dbReference type="EMBL" id="QSE77644.1"/>
    </source>
</evidence>
<sequence length="167" mass="19228">MAHDQLIRQIQSLAGKVEQQKINQLCMLLKATDEELRGKQNPKLQLSASALVFENKRLFFILHPYQKELLLPAGHVELNETPLQAAVREFHEETGFSAKETGDLIDVNLINIPENRVKNEPAHQHLDFRYRLFKTDKKPARAELPVSLLKKEDAPVEFQGYYELEKG</sequence>
<dbReference type="Pfam" id="PF00293">
    <property type="entry name" value="NUDIX"/>
    <property type="match status" value="1"/>
</dbReference>
<name>A0AA45KI18_9LACT</name>
<dbReference type="Proteomes" id="UP000663608">
    <property type="component" value="Chromosome"/>
</dbReference>
<dbReference type="SUPFAM" id="SSF55811">
    <property type="entry name" value="Nudix"/>
    <property type="match status" value="1"/>
</dbReference>
<dbReference type="InterPro" id="IPR020084">
    <property type="entry name" value="NUDIX_hydrolase_CS"/>
</dbReference>
<dbReference type="Gene3D" id="3.90.79.10">
    <property type="entry name" value="Nucleoside Triphosphate Pyrophosphohydrolase"/>
    <property type="match status" value="1"/>
</dbReference>
<feature type="domain" description="Nudix hydrolase" evidence="2">
    <location>
        <begin position="43"/>
        <end position="167"/>
    </location>
</feature>
<dbReference type="AlphaFoldDB" id="A0AA45KI18"/>
<dbReference type="PROSITE" id="PS00893">
    <property type="entry name" value="NUDIX_BOX"/>
    <property type="match status" value="1"/>
</dbReference>
<evidence type="ECO:0000259" key="2">
    <source>
        <dbReference type="PROSITE" id="PS51462"/>
    </source>
</evidence>
<keyword evidence="1" id="KW-0378">Hydrolase</keyword>
<keyword evidence="4" id="KW-1185">Reference proteome</keyword>
<dbReference type="PROSITE" id="PS51462">
    <property type="entry name" value="NUDIX"/>
    <property type="match status" value="1"/>
</dbReference>
<proteinExistence type="predicted"/>
<dbReference type="InterPro" id="IPR015797">
    <property type="entry name" value="NUDIX_hydrolase-like_dom_sf"/>
</dbReference>
<organism evidence="3 4">
    <name type="scientific">Lactococcus taiwanensis</name>
    <dbReference type="NCBI Taxonomy" id="1151742"/>
    <lineage>
        <taxon>Bacteria</taxon>
        <taxon>Bacillati</taxon>
        <taxon>Bacillota</taxon>
        <taxon>Bacilli</taxon>
        <taxon>Lactobacillales</taxon>
        <taxon>Streptococcaceae</taxon>
        <taxon>Lactococcus</taxon>
    </lineage>
</organism>